<dbReference type="Gene3D" id="3.40.190.10">
    <property type="entry name" value="Periplasmic binding protein-like II"/>
    <property type="match status" value="2"/>
</dbReference>
<name>A0A7G9RRP5_9BURK</name>
<sequence>MNLIPFQRRTLLAAAASFAAGAAWAQGAPATVRIGYQKSSTLTVVLKAQNTLEQRLAPLNAKVSWHEFTSGLPLLEALNLDNLDFSADVADTVPVFAQAAGAQLTFVAQEAPSPTAQAIVVRADSPLRSVADLKGRKVGFAKAAGAHYLLIAALEQAGLSFKDIEPAYLTPADGRAAFERGAIDAWVIWDPFLSAAQRQSNVRVLADGTGIASYQRYYLASTRFANKRPDVLEVIYAELAKTGQWVKAQPEAAAALLSPVWGVDVPTVLQANARRSYAVRPAVPSGLAEQQKIADAFFAEKLLPRRVNAADVSLFRPGSPA</sequence>
<evidence type="ECO:0000313" key="9">
    <source>
        <dbReference type="EMBL" id="QNN58270.1"/>
    </source>
</evidence>
<gene>
    <name evidence="9" type="ORF">H9K76_05315</name>
</gene>
<dbReference type="GO" id="GO:0016020">
    <property type="term" value="C:membrane"/>
    <property type="evidence" value="ECO:0007669"/>
    <property type="project" value="InterPro"/>
</dbReference>
<dbReference type="AlphaFoldDB" id="A0A7G9RRP5"/>
<dbReference type="NCBIfam" id="TIGR01728">
    <property type="entry name" value="SsuA_fam"/>
    <property type="match status" value="1"/>
</dbReference>
<evidence type="ECO:0000256" key="4">
    <source>
        <dbReference type="ARBA" id="ARBA00022729"/>
    </source>
</evidence>
<dbReference type="PROSITE" id="PS51318">
    <property type="entry name" value="TAT"/>
    <property type="match status" value="1"/>
</dbReference>
<reference evidence="9 10" key="1">
    <citation type="submission" date="2020-08" db="EMBL/GenBank/DDBJ databases">
        <title>Genome sequence of Diaphorobacter ruginosibacter DSM 27467T.</title>
        <authorList>
            <person name="Hyun D.-W."/>
            <person name="Bae J.-W."/>
        </authorList>
    </citation>
    <scope>NUCLEOTIDE SEQUENCE [LARGE SCALE GENOMIC DNA]</scope>
    <source>
        <strain evidence="9 10">DSM 27467</strain>
    </source>
</reference>
<evidence type="ECO:0000256" key="5">
    <source>
        <dbReference type="ARBA" id="ARBA00055538"/>
    </source>
</evidence>
<dbReference type="Pfam" id="PF09084">
    <property type="entry name" value="NMT1"/>
    <property type="match status" value="1"/>
</dbReference>
<evidence type="ECO:0000256" key="3">
    <source>
        <dbReference type="ARBA" id="ARBA00022448"/>
    </source>
</evidence>
<feature type="signal peptide" evidence="7">
    <location>
        <begin position="1"/>
        <end position="25"/>
    </location>
</feature>
<evidence type="ECO:0000259" key="8">
    <source>
        <dbReference type="SMART" id="SM00062"/>
    </source>
</evidence>
<evidence type="ECO:0000256" key="1">
    <source>
        <dbReference type="ARBA" id="ARBA00004418"/>
    </source>
</evidence>
<dbReference type="RefSeq" id="WP_187598514.1">
    <property type="nucleotide sequence ID" value="NZ_CP060714.1"/>
</dbReference>
<dbReference type="SMART" id="SM00062">
    <property type="entry name" value="PBPb"/>
    <property type="match status" value="1"/>
</dbReference>
<dbReference type="FunFam" id="3.40.190.10:FF:000050">
    <property type="entry name" value="Sulfonate ABC transporter substrate-binding protein"/>
    <property type="match status" value="1"/>
</dbReference>
<dbReference type="SUPFAM" id="SSF53850">
    <property type="entry name" value="Periplasmic binding protein-like II"/>
    <property type="match status" value="1"/>
</dbReference>
<evidence type="ECO:0000256" key="2">
    <source>
        <dbReference type="ARBA" id="ARBA00010742"/>
    </source>
</evidence>
<proteinExistence type="inferred from homology"/>
<dbReference type="EMBL" id="CP060714">
    <property type="protein sequence ID" value="QNN58270.1"/>
    <property type="molecule type" value="Genomic_DNA"/>
</dbReference>
<dbReference type="InterPro" id="IPR015168">
    <property type="entry name" value="SsuA/THI5"/>
</dbReference>
<dbReference type="GO" id="GO:0042626">
    <property type="term" value="F:ATPase-coupled transmembrane transporter activity"/>
    <property type="evidence" value="ECO:0007669"/>
    <property type="project" value="InterPro"/>
</dbReference>
<evidence type="ECO:0000256" key="6">
    <source>
        <dbReference type="ARBA" id="ARBA00070228"/>
    </source>
</evidence>
<dbReference type="PANTHER" id="PTHR30024:SF42">
    <property type="entry name" value="ALIPHATIC SULFONATES-BINDING PROTEIN-RELATED"/>
    <property type="match status" value="1"/>
</dbReference>
<keyword evidence="10" id="KW-1185">Reference proteome</keyword>
<evidence type="ECO:0000256" key="7">
    <source>
        <dbReference type="SAM" id="SignalP"/>
    </source>
</evidence>
<comment type="subcellular location">
    <subcellularLocation>
        <location evidence="1">Periplasm</location>
    </subcellularLocation>
</comment>
<dbReference type="KEGG" id="drg:H9K76_05315"/>
<protein>
    <recommendedName>
        <fullName evidence="6">Putative aliphatic sulfonates-binding protein</fullName>
    </recommendedName>
</protein>
<dbReference type="PANTHER" id="PTHR30024">
    <property type="entry name" value="ALIPHATIC SULFONATES-BINDING PROTEIN-RELATED"/>
    <property type="match status" value="1"/>
</dbReference>
<dbReference type="InterPro" id="IPR001638">
    <property type="entry name" value="Solute-binding_3/MltF_N"/>
</dbReference>
<dbReference type="InterPro" id="IPR010067">
    <property type="entry name" value="ABC_SsuA_sub-bd"/>
</dbReference>
<dbReference type="GO" id="GO:0042597">
    <property type="term" value="C:periplasmic space"/>
    <property type="evidence" value="ECO:0007669"/>
    <property type="project" value="UniProtKB-SubCell"/>
</dbReference>
<feature type="domain" description="Solute-binding protein family 3/N-terminal" evidence="8">
    <location>
        <begin position="31"/>
        <end position="249"/>
    </location>
</feature>
<dbReference type="Proteomes" id="UP000515811">
    <property type="component" value="Chromosome"/>
</dbReference>
<keyword evidence="4 7" id="KW-0732">Signal</keyword>
<evidence type="ECO:0000313" key="10">
    <source>
        <dbReference type="Proteomes" id="UP000515811"/>
    </source>
</evidence>
<dbReference type="InterPro" id="IPR006311">
    <property type="entry name" value="TAT_signal"/>
</dbReference>
<accession>A0A7G9RRP5</accession>
<keyword evidence="3" id="KW-0813">Transport</keyword>
<organism evidence="9 10">
    <name type="scientific">Diaphorobacter ruginosibacter</name>
    <dbReference type="NCBI Taxonomy" id="1715720"/>
    <lineage>
        <taxon>Bacteria</taxon>
        <taxon>Pseudomonadati</taxon>
        <taxon>Pseudomonadota</taxon>
        <taxon>Betaproteobacteria</taxon>
        <taxon>Burkholderiales</taxon>
        <taxon>Comamonadaceae</taxon>
        <taxon>Diaphorobacter</taxon>
    </lineage>
</organism>
<comment type="function">
    <text evidence="5">Part of a binding-protein-dependent transport system for aliphatic sulfonates. Putative binding protein.</text>
</comment>
<feature type="chain" id="PRO_5028928145" description="Putative aliphatic sulfonates-binding protein" evidence="7">
    <location>
        <begin position="26"/>
        <end position="321"/>
    </location>
</feature>
<comment type="similarity">
    <text evidence="2">Belongs to the bacterial solute-binding protein SsuA/TauA family.</text>
</comment>